<sequence>MDFTMANLLSAGKRPLMSSTVTESARNSMHGDTNGFSDTALHLNCLGYDTSKTSKTVYPRNNNDLSAQDDGCRLVLGLGPTPTTCFSDYSTAGVSNTKESATFTSQSGGSESDSAMLELGLSRGSVEPMAMVDGCPNFSHHQNQSPPIEKRLLIPVVDENSTSAKRNSGGHMPALLFAPMLENADCTKGSPETCNLLDLGSGINANHHHHLLQHELQVTPEPIAATDSSMDITSGCPPSGQRTRHQPKKCMFNGCSKGARGASRLCIAHGGGQRCQKPGCNKGAESRTAFCKAHGGGRRCQMLGCTKSAEGKTEFCIAHGGGRRCGHPWCTKAARGKSGLCIRHGGGKRCTVEGCTRSAEGQAGRCISHGGGRRCQCPGCGKGAQGSTRYCKAHGGGKRCIFEGCTKGAEGSTPLCKGHGGGKRCLFEGGGVCPKSVHGGTNFCVAHGGGKRCAMPGCTKSARGRTDHCVRHGGGKRCHFEGCGKSAQGSTDFCKAHGGGKRCSWGSGCDKFARGRSGLCAAHGSMKARQESEAGRSGSMIGPGLFQGIVSVSAMGGISMDKDCSTSGASAVSDCTESPVNGQRQLLIPPQVLVPVSVKSPSSSSASVGVGSLAKTSGFMIPEGRVHGGNLMSLLGGSFKTAVDGGGLV</sequence>
<evidence type="ECO:0000313" key="2">
    <source>
        <dbReference type="Proteomes" id="UP000504607"/>
    </source>
</evidence>
<gene>
    <name evidence="3" type="primary">LOC105041692</name>
</gene>
<feature type="domain" description="WRKY19-like zinc finger" evidence="1">
    <location>
        <begin position="475"/>
        <end position="499"/>
    </location>
</feature>
<proteinExistence type="predicted"/>
<dbReference type="PANTHER" id="PTHR31827">
    <property type="entry name" value="EMB|CAB89363.1"/>
    <property type="match status" value="1"/>
</dbReference>
<evidence type="ECO:0000313" key="3">
    <source>
        <dbReference type="RefSeq" id="XP_010916986.1"/>
    </source>
</evidence>
<dbReference type="InParanoid" id="A0A6I9R2W3"/>
<dbReference type="RefSeq" id="XP_010916986.1">
    <property type="nucleotide sequence ID" value="XM_010918684.3"/>
</dbReference>
<dbReference type="Pfam" id="PF24906">
    <property type="entry name" value="Zf_WRKY19"/>
    <property type="match status" value="6"/>
</dbReference>
<feature type="domain" description="WRKY19-like zinc finger" evidence="1">
    <location>
        <begin position="297"/>
        <end position="321"/>
    </location>
</feature>
<dbReference type="AlphaFoldDB" id="A0A6I9R2W3"/>
<dbReference type="InterPro" id="IPR056866">
    <property type="entry name" value="Znf_WRKY19"/>
</dbReference>
<feature type="domain" description="WRKY19-like zinc finger" evidence="1">
    <location>
        <begin position="322"/>
        <end position="346"/>
    </location>
</feature>
<reference evidence="3" key="1">
    <citation type="submission" date="2025-08" db="UniProtKB">
        <authorList>
            <consortium name="RefSeq"/>
        </authorList>
    </citation>
    <scope>IDENTIFICATION</scope>
</reference>
<accession>A0A6I9R2W3</accession>
<protein>
    <submittedName>
        <fullName evidence="3">Uncharacterized protein LOC105041692</fullName>
    </submittedName>
</protein>
<dbReference type="PANTHER" id="PTHR31827:SF1">
    <property type="entry name" value="EMB|CAB89363.1"/>
    <property type="match status" value="1"/>
</dbReference>
<name>A0A6I9R2W3_ELAGV</name>
<dbReference type="FunCoup" id="A0A6I9R2W3">
    <property type="interactions" value="183"/>
</dbReference>
<feature type="domain" description="WRKY19-like zinc finger" evidence="1">
    <location>
        <begin position="450"/>
        <end position="474"/>
    </location>
</feature>
<evidence type="ECO:0000259" key="1">
    <source>
        <dbReference type="Pfam" id="PF24906"/>
    </source>
</evidence>
<dbReference type="Proteomes" id="UP000504607">
    <property type="component" value="Chromosome 3"/>
</dbReference>
<dbReference type="OrthoDB" id="77038at2759"/>
<feature type="domain" description="WRKY19-like zinc finger" evidence="1">
    <location>
        <begin position="272"/>
        <end position="296"/>
    </location>
</feature>
<dbReference type="GeneID" id="105041692"/>
<feature type="domain" description="WRKY19-like zinc finger" evidence="1">
    <location>
        <begin position="347"/>
        <end position="371"/>
    </location>
</feature>
<organism evidence="2 3">
    <name type="scientific">Elaeis guineensis var. tenera</name>
    <name type="common">Oil palm</name>
    <dbReference type="NCBI Taxonomy" id="51953"/>
    <lineage>
        <taxon>Eukaryota</taxon>
        <taxon>Viridiplantae</taxon>
        <taxon>Streptophyta</taxon>
        <taxon>Embryophyta</taxon>
        <taxon>Tracheophyta</taxon>
        <taxon>Spermatophyta</taxon>
        <taxon>Magnoliopsida</taxon>
        <taxon>Liliopsida</taxon>
        <taxon>Arecaceae</taxon>
        <taxon>Arecoideae</taxon>
        <taxon>Cocoseae</taxon>
        <taxon>Elaeidinae</taxon>
        <taxon>Elaeis</taxon>
    </lineage>
</organism>
<keyword evidence="2" id="KW-1185">Reference proteome</keyword>
<dbReference type="KEGG" id="egu:105041692"/>